<reference evidence="1 2" key="1">
    <citation type="submission" date="2020-02" db="EMBL/GenBank/DDBJ databases">
        <title>Albibacoteraceae fam. nov., the first described family within the subdivision 4 Verrucomicrobia.</title>
        <authorList>
            <person name="Xi F."/>
        </authorList>
    </citation>
    <scope>NUCLEOTIDE SEQUENCE [LARGE SCALE GENOMIC DNA]</scope>
    <source>
        <strain evidence="1 2">CK1056</strain>
    </source>
</reference>
<dbReference type="GO" id="GO:0016787">
    <property type="term" value="F:hydrolase activity"/>
    <property type="evidence" value="ECO:0007669"/>
    <property type="project" value="UniProtKB-KW"/>
</dbReference>
<comment type="caution">
    <text evidence="1">The sequence shown here is derived from an EMBL/GenBank/DDBJ whole genome shotgun (WGS) entry which is preliminary data.</text>
</comment>
<dbReference type="Proteomes" id="UP000478417">
    <property type="component" value="Unassembled WGS sequence"/>
</dbReference>
<dbReference type="RefSeq" id="WP_163962531.1">
    <property type="nucleotide sequence ID" value="NZ_JAAGNX010000001.1"/>
</dbReference>
<name>A0A6B2LY27_9BACT</name>
<dbReference type="AlphaFoldDB" id="A0A6B2LY27"/>
<keyword evidence="2" id="KW-1185">Reference proteome</keyword>
<dbReference type="EMBL" id="JAAGNX010000001">
    <property type="protein sequence ID" value="NDV61518.1"/>
    <property type="molecule type" value="Genomic_DNA"/>
</dbReference>
<organism evidence="1 2">
    <name type="scientific">Oceanipulchritudo coccoides</name>
    <dbReference type="NCBI Taxonomy" id="2706888"/>
    <lineage>
        <taxon>Bacteria</taxon>
        <taxon>Pseudomonadati</taxon>
        <taxon>Verrucomicrobiota</taxon>
        <taxon>Opitutia</taxon>
        <taxon>Puniceicoccales</taxon>
        <taxon>Oceanipulchritudinaceae</taxon>
        <taxon>Oceanipulchritudo</taxon>
    </lineage>
</organism>
<accession>A0A6B2LY27</accession>
<evidence type="ECO:0000313" key="2">
    <source>
        <dbReference type="Proteomes" id="UP000478417"/>
    </source>
</evidence>
<keyword evidence="1" id="KW-0378">Hydrolase</keyword>
<evidence type="ECO:0000313" key="1">
    <source>
        <dbReference type="EMBL" id="NDV61518.1"/>
    </source>
</evidence>
<dbReference type="InterPro" id="IPR029058">
    <property type="entry name" value="AB_hydrolase_fold"/>
</dbReference>
<gene>
    <name evidence="1" type="ORF">G0Q06_03545</name>
</gene>
<sequence length="1046" mass="117131">MPRYTVLIITFCLHCASVAELPYGPIRAAYEFTYGDAYSAAVELPAYRIVDLGAGITPVSINDSMMILMSTDDKKLIQWGGGERSIMNDNFRYSDWARLNEEKSVVTTSMTPENEFEMRFWLEGDASHCLVENEDCLPYPPYYWWPYAFNDQDQLVLHQEAESGFFAFAPYTLRIETDLLNLRSGTCEELSSYEYYIDENYDLHQGGILYTVNDINNYGETVGEVYSDSAFSDDSGITYYHQDQYFALNKETVLDFEPLQITDMGTVLGRSLGPQFGLVILDQFGQRSIGPVLTELESVVPCISNPLDGLEEIVIENHYWKRMSETDFSGRPTGQPSPDFWEGSIDNLIMDTGSWAQLKATCISASGRIAGTGRFFDWATFQWEDRGFLLMPQLLVPDWDRNGTIDITDQKQAAKNFPWYFWVNDDDDSGDLARSWADDMPESADADWESPGVDGLRDVVDFFPVHLDIQDFLAAVENIDDVEVSLSQADAALNFVYTSLLPEEMGKIHESRLETGFGPLFSSPLESAEVQAISSQATILSAAFIRRIRDENRGVLLMEGAHPSTEPLVMNYHYRGDLVFSCELPLSISPVGEMFRVANLRNVDPKFSQADPGPWPTDLGEPPNLPDAYLRSFKDSLPTLVHIHGYNWGGDQAPAAHAEIFKRFFQTGSCARYVGVTWFGDEGTLELIGTSFDYNENVINAFITAGYLPEALATLAAPLTSVFAHSLGNMVASSAIVDHGWNVLNYFMLNAAVPTEAYLGEQEDRRKMVNPDWKDEGSDQSDYPEFLMPSYWSALFQPDDHRSLLSWKTRFGGVSGNTICHNFFSTGEDILRSGNGDLPALFEDIWKTELIWVYNEMVKGTSTLATSLTGDVHGGWGFNFSHMDWINPGGAAHPPAGEWIRMLPAEAALIDPEELITEPFFRPFSSGDSDFPDWSDGSWLYGNKEEANAHLPPASFVGASPNAIKNHAKILAEGLPAHSAPAGSNSLPKLPLLLNYDLDKVIRQALFWPFRSPAEKQDRWLHSDYLNPALPFVAELYRICVKSINP</sequence>
<dbReference type="SUPFAM" id="SSF53474">
    <property type="entry name" value="alpha/beta-Hydrolases"/>
    <property type="match status" value="1"/>
</dbReference>
<protein>
    <submittedName>
        <fullName evidence="1">Alpha/beta hydrolase</fullName>
    </submittedName>
</protein>
<proteinExistence type="predicted"/>